<gene>
    <name evidence="9" type="ORF">BU23DRAFT_625104</name>
</gene>
<dbReference type="AlphaFoldDB" id="A0A6A5VQY2"/>
<dbReference type="Pfam" id="PF12896">
    <property type="entry name" value="ANAPC4"/>
    <property type="match status" value="1"/>
</dbReference>
<evidence type="ECO:0000256" key="1">
    <source>
        <dbReference type="ARBA" id="ARBA00016067"/>
    </source>
</evidence>
<evidence type="ECO:0000256" key="5">
    <source>
        <dbReference type="ARBA" id="ARBA00023306"/>
    </source>
</evidence>
<evidence type="ECO:0000313" key="10">
    <source>
        <dbReference type="Proteomes" id="UP000800036"/>
    </source>
</evidence>
<keyword evidence="4" id="KW-0833">Ubl conjugation pathway</keyword>
<dbReference type="OrthoDB" id="2110451at2759"/>
<name>A0A6A5VQY2_9PLEO</name>
<feature type="region of interest" description="Disordered" evidence="6">
    <location>
        <begin position="745"/>
        <end position="767"/>
    </location>
</feature>
<proteinExistence type="predicted"/>
<dbReference type="GO" id="GO:0034399">
    <property type="term" value="C:nuclear periphery"/>
    <property type="evidence" value="ECO:0007669"/>
    <property type="project" value="TreeGrafter"/>
</dbReference>
<dbReference type="InterPro" id="IPR024789">
    <property type="entry name" value="APC4"/>
</dbReference>
<feature type="domain" description="Anaphase-promoting complex subunit 4 long" evidence="8">
    <location>
        <begin position="237"/>
        <end position="436"/>
    </location>
</feature>
<keyword evidence="2" id="KW-0132">Cell division</keyword>
<keyword evidence="3" id="KW-0498">Mitosis</keyword>
<dbReference type="PANTHER" id="PTHR13260:SF0">
    <property type="entry name" value="ANAPHASE-PROMOTING COMPLEX SUBUNIT 4"/>
    <property type="match status" value="1"/>
</dbReference>
<organism evidence="9 10">
    <name type="scientific">Bimuria novae-zelandiae CBS 107.79</name>
    <dbReference type="NCBI Taxonomy" id="1447943"/>
    <lineage>
        <taxon>Eukaryota</taxon>
        <taxon>Fungi</taxon>
        <taxon>Dikarya</taxon>
        <taxon>Ascomycota</taxon>
        <taxon>Pezizomycotina</taxon>
        <taxon>Dothideomycetes</taxon>
        <taxon>Pleosporomycetidae</taxon>
        <taxon>Pleosporales</taxon>
        <taxon>Massarineae</taxon>
        <taxon>Didymosphaeriaceae</taxon>
        <taxon>Bimuria</taxon>
    </lineage>
</organism>
<evidence type="ECO:0000313" key="9">
    <source>
        <dbReference type="EMBL" id="KAF1980103.1"/>
    </source>
</evidence>
<dbReference type="InterPro" id="IPR024977">
    <property type="entry name" value="Apc4-like_WD40_dom"/>
</dbReference>
<feature type="compositionally biased region" description="Acidic residues" evidence="6">
    <location>
        <begin position="750"/>
        <end position="767"/>
    </location>
</feature>
<keyword evidence="5" id="KW-0131">Cell cycle</keyword>
<sequence>MEPQTAPRLLQQAEKILLHPIHAHLISYCPTMDLVALVTSEENLDVYRLNGQRAFGLKRKSEDVCVQALRWQWNGAGVAVAWSDGSVDVVGAETGRVVHGGVKLPVAGAEGRRVQCMGWGMNFIDAERVKRRTGEVPNGDAKAGGTWDFNMATTEDWDKGADGTTLEEFLQRQPDFERLDVAPDLPEQIAMMDTESLMPKLPVIPLPPANPMMRFMHQQVDAAAFSSQAEVDGLAWVPLTLGFIPSAGTYLHLIAAKTAQLQNLLAYLSTTLARIQTYFNQTQDLPGKFMANIGETLAEDRNNAYDLVTLLYQLACTGHCPTSIHDWLVDELAEQGHKRWDNAVTSGLATVIQLLHENFLPALDRCSIIISRLKGLAEFHDREWIFSGPLTDFTNLLDVIKTLSLLANTALLYATEEKRHFASFSKWLRYCIDFEATEPGSQSRTEMESTSPGVDIAAVLEYIQYGMATSDVKPYLTKALGASTWARDYDETVKVIEQLREGRKAQEEVLCVENVLLRFADAVRGLLRQVSQWQKNNISMDSGIVLDEGEAVALLDMRMVSEPTTTTLSTCIALRTTPSPSPSLTLHRLTHSPRIPPSAPLPSLSSTTLTIPEHTILDAKFADDTTLLLLLEPSAAEHPYALVAVQYTPTPTADSSDSASLTAHPTHPSDAVRAALLPSGHAVPLSARHAVSLSAAELQAHTQHVFEGRFTPLALVVNGRVGRRVVLVVGSDRKHYRVLDLDFAEGKEEGDGDDGDGEGSDVEMGEA</sequence>
<evidence type="ECO:0000256" key="4">
    <source>
        <dbReference type="ARBA" id="ARBA00022786"/>
    </source>
</evidence>
<dbReference type="GO" id="GO:0070979">
    <property type="term" value="P:protein K11-linked ubiquitination"/>
    <property type="evidence" value="ECO:0007669"/>
    <property type="project" value="TreeGrafter"/>
</dbReference>
<dbReference type="Proteomes" id="UP000800036">
    <property type="component" value="Unassembled WGS sequence"/>
</dbReference>
<dbReference type="GO" id="GO:0005680">
    <property type="term" value="C:anaphase-promoting complex"/>
    <property type="evidence" value="ECO:0007669"/>
    <property type="project" value="InterPro"/>
</dbReference>
<reference evidence="9" key="1">
    <citation type="journal article" date="2020" name="Stud. Mycol.">
        <title>101 Dothideomycetes genomes: a test case for predicting lifestyles and emergence of pathogens.</title>
        <authorList>
            <person name="Haridas S."/>
            <person name="Albert R."/>
            <person name="Binder M."/>
            <person name="Bloem J."/>
            <person name="Labutti K."/>
            <person name="Salamov A."/>
            <person name="Andreopoulos B."/>
            <person name="Baker S."/>
            <person name="Barry K."/>
            <person name="Bills G."/>
            <person name="Bluhm B."/>
            <person name="Cannon C."/>
            <person name="Castanera R."/>
            <person name="Culley D."/>
            <person name="Daum C."/>
            <person name="Ezra D."/>
            <person name="Gonzalez J."/>
            <person name="Henrissat B."/>
            <person name="Kuo A."/>
            <person name="Liang C."/>
            <person name="Lipzen A."/>
            <person name="Lutzoni F."/>
            <person name="Magnuson J."/>
            <person name="Mondo S."/>
            <person name="Nolan M."/>
            <person name="Ohm R."/>
            <person name="Pangilinan J."/>
            <person name="Park H.-J."/>
            <person name="Ramirez L."/>
            <person name="Alfaro M."/>
            <person name="Sun H."/>
            <person name="Tritt A."/>
            <person name="Yoshinaga Y."/>
            <person name="Zwiers L.-H."/>
            <person name="Turgeon B."/>
            <person name="Goodwin S."/>
            <person name="Spatafora J."/>
            <person name="Crous P."/>
            <person name="Grigoriev I."/>
        </authorList>
    </citation>
    <scope>NUCLEOTIDE SEQUENCE</scope>
    <source>
        <strain evidence="9">CBS 107.79</strain>
    </source>
</reference>
<keyword evidence="10" id="KW-1185">Reference proteome</keyword>
<dbReference type="GO" id="GO:0031145">
    <property type="term" value="P:anaphase-promoting complex-dependent catabolic process"/>
    <property type="evidence" value="ECO:0007669"/>
    <property type="project" value="InterPro"/>
</dbReference>
<evidence type="ECO:0000256" key="3">
    <source>
        <dbReference type="ARBA" id="ARBA00022776"/>
    </source>
</evidence>
<dbReference type="Pfam" id="PF12894">
    <property type="entry name" value="ANAPC4_WD40"/>
    <property type="match status" value="1"/>
</dbReference>
<accession>A0A6A5VQY2</accession>
<dbReference type="EMBL" id="ML976656">
    <property type="protein sequence ID" value="KAF1980103.1"/>
    <property type="molecule type" value="Genomic_DNA"/>
</dbReference>
<evidence type="ECO:0000259" key="7">
    <source>
        <dbReference type="Pfam" id="PF12894"/>
    </source>
</evidence>
<evidence type="ECO:0000259" key="8">
    <source>
        <dbReference type="Pfam" id="PF12896"/>
    </source>
</evidence>
<evidence type="ECO:0000256" key="2">
    <source>
        <dbReference type="ARBA" id="ARBA00022618"/>
    </source>
</evidence>
<protein>
    <recommendedName>
        <fullName evidence="1">Anaphase-promoting complex subunit 4</fullName>
    </recommendedName>
</protein>
<evidence type="ECO:0000256" key="6">
    <source>
        <dbReference type="SAM" id="MobiDB-lite"/>
    </source>
</evidence>
<dbReference type="InterPro" id="IPR024790">
    <property type="entry name" value="APC4_long_dom"/>
</dbReference>
<dbReference type="PANTHER" id="PTHR13260">
    <property type="entry name" value="ANAPHASE PROMOTING COMPLEX SUBUNIT 4 APC4"/>
    <property type="match status" value="1"/>
</dbReference>
<feature type="domain" description="Anaphase-promoting complex subunit 4-like WD40" evidence="7">
    <location>
        <begin position="27"/>
        <end position="122"/>
    </location>
</feature>
<dbReference type="GO" id="GO:0051301">
    <property type="term" value="P:cell division"/>
    <property type="evidence" value="ECO:0007669"/>
    <property type="project" value="UniProtKB-KW"/>
</dbReference>